<evidence type="ECO:0000313" key="3">
    <source>
        <dbReference type="Proteomes" id="UP000619534"/>
    </source>
</evidence>
<protein>
    <submittedName>
        <fullName evidence="2">Thioredoxin-like protein YdfQ</fullName>
    </submittedName>
</protein>
<comment type="caution">
    <text evidence="2">The sequence shown here is derived from an EMBL/GenBank/DDBJ whole genome shotgun (WGS) entry which is preliminary data.</text>
</comment>
<dbReference type="InterPro" id="IPR036249">
    <property type="entry name" value="Thioredoxin-like_sf"/>
</dbReference>
<organism evidence="2 3">
    <name type="scientific">Thalassobacillus devorans</name>
    <dbReference type="NCBI Taxonomy" id="279813"/>
    <lineage>
        <taxon>Bacteria</taxon>
        <taxon>Bacillati</taxon>
        <taxon>Bacillota</taxon>
        <taxon>Bacilli</taxon>
        <taxon>Bacillales</taxon>
        <taxon>Bacillaceae</taxon>
        <taxon>Thalassobacillus</taxon>
    </lineage>
</organism>
<dbReference type="Pfam" id="PF00085">
    <property type="entry name" value="Thioredoxin"/>
    <property type="match status" value="1"/>
</dbReference>
<dbReference type="InterPro" id="IPR013766">
    <property type="entry name" value="Thioredoxin_domain"/>
</dbReference>
<dbReference type="Gene3D" id="3.40.30.10">
    <property type="entry name" value="Glutaredoxin"/>
    <property type="match status" value="1"/>
</dbReference>
<sequence length="108" mass="12369">MERYYEIETLKEQIAKSQLALLYISGANCSVCHSLLPQVEEVVKQFPELDAYQIEVEDAPAVAGEYTIFTVPVVIIFVDGKEYDRKARFVPIEELKQQLAKLKSLIFE</sequence>
<gene>
    <name evidence="2" type="primary">ydfQ</name>
    <name evidence="2" type="ORF">GCM10007216_35160</name>
</gene>
<dbReference type="CDD" id="cd02947">
    <property type="entry name" value="TRX_family"/>
    <property type="match status" value="1"/>
</dbReference>
<dbReference type="RefSeq" id="WP_062439005.1">
    <property type="nucleotide sequence ID" value="NZ_BMCJ01000007.1"/>
</dbReference>
<dbReference type="SUPFAM" id="SSF52833">
    <property type="entry name" value="Thioredoxin-like"/>
    <property type="match status" value="1"/>
</dbReference>
<feature type="domain" description="Thioredoxin" evidence="1">
    <location>
        <begin position="8"/>
        <end position="100"/>
    </location>
</feature>
<evidence type="ECO:0000259" key="1">
    <source>
        <dbReference type="Pfam" id="PF00085"/>
    </source>
</evidence>
<dbReference type="EMBL" id="BMCJ01000007">
    <property type="protein sequence ID" value="GGD01405.1"/>
    <property type="molecule type" value="Genomic_DNA"/>
</dbReference>
<name>A0ABQ1PQW2_9BACI</name>
<proteinExistence type="predicted"/>
<dbReference type="Proteomes" id="UP000619534">
    <property type="component" value="Unassembled WGS sequence"/>
</dbReference>
<accession>A0ABQ1PQW2</accession>
<keyword evidence="3" id="KW-1185">Reference proteome</keyword>
<evidence type="ECO:0000313" key="2">
    <source>
        <dbReference type="EMBL" id="GGD01405.1"/>
    </source>
</evidence>
<reference evidence="3" key="1">
    <citation type="journal article" date="2019" name="Int. J. Syst. Evol. Microbiol.">
        <title>The Global Catalogue of Microorganisms (GCM) 10K type strain sequencing project: providing services to taxonomists for standard genome sequencing and annotation.</title>
        <authorList>
            <consortium name="The Broad Institute Genomics Platform"/>
            <consortium name="The Broad Institute Genome Sequencing Center for Infectious Disease"/>
            <person name="Wu L."/>
            <person name="Ma J."/>
        </authorList>
    </citation>
    <scope>NUCLEOTIDE SEQUENCE [LARGE SCALE GENOMIC DNA]</scope>
    <source>
        <strain evidence="3">CCM 7282</strain>
    </source>
</reference>